<dbReference type="PROSITE" id="PS50053">
    <property type="entry name" value="UBIQUITIN_2"/>
    <property type="match status" value="1"/>
</dbReference>
<dbReference type="InterPro" id="IPR000626">
    <property type="entry name" value="Ubiquitin-like_dom"/>
</dbReference>
<name>A0AAN6N3T7_9PEZI</name>
<dbReference type="Pfam" id="PF02179">
    <property type="entry name" value="BAG"/>
    <property type="match status" value="1"/>
</dbReference>
<organism evidence="4 5">
    <name type="scientific">Diplogelasinospora grovesii</name>
    <dbReference type="NCBI Taxonomy" id="303347"/>
    <lineage>
        <taxon>Eukaryota</taxon>
        <taxon>Fungi</taxon>
        <taxon>Dikarya</taxon>
        <taxon>Ascomycota</taxon>
        <taxon>Pezizomycotina</taxon>
        <taxon>Sordariomycetes</taxon>
        <taxon>Sordariomycetidae</taxon>
        <taxon>Sordariales</taxon>
        <taxon>Diplogelasinosporaceae</taxon>
        <taxon>Diplogelasinospora</taxon>
    </lineage>
</organism>
<dbReference type="Gene3D" id="3.10.20.90">
    <property type="entry name" value="Phosphatidylinositol 3-kinase Catalytic Subunit, Chain A, domain 1"/>
    <property type="match status" value="1"/>
</dbReference>
<dbReference type="Gene3D" id="1.20.58.120">
    <property type="entry name" value="BAG domain"/>
    <property type="match status" value="1"/>
</dbReference>
<comment type="caution">
    <text evidence="4">The sequence shown here is derived from an EMBL/GenBank/DDBJ whole genome shotgun (WGS) entry which is preliminary data.</text>
</comment>
<keyword evidence="5" id="KW-1185">Reference proteome</keyword>
<dbReference type="AlphaFoldDB" id="A0AAN6N3T7"/>
<feature type="compositionally biased region" description="Low complexity" evidence="1">
    <location>
        <begin position="375"/>
        <end position="398"/>
    </location>
</feature>
<dbReference type="GO" id="GO:0051087">
    <property type="term" value="F:protein-folding chaperone binding"/>
    <property type="evidence" value="ECO:0007669"/>
    <property type="project" value="InterPro"/>
</dbReference>
<proteinExistence type="predicted"/>
<dbReference type="SMART" id="SM00264">
    <property type="entry name" value="BAG"/>
    <property type="match status" value="1"/>
</dbReference>
<dbReference type="InterPro" id="IPR003103">
    <property type="entry name" value="BAG_domain"/>
</dbReference>
<dbReference type="PROSITE" id="PS51035">
    <property type="entry name" value="BAG"/>
    <property type="match status" value="1"/>
</dbReference>
<dbReference type="CDD" id="cd17039">
    <property type="entry name" value="Ubl_ubiquitin_like"/>
    <property type="match status" value="1"/>
</dbReference>
<reference evidence="5" key="1">
    <citation type="journal article" date="2023" name="Mol. Phylogenet. Evol.">
        <title>Genome-scale phylogeny and comparative genomics of the fungal order Sordariales.</title>
        <authorList>
            <person name="Hensen N."/>
            <person name="Bonometti L."/>
            <person name="Westerberg I."/>
            <person name="Brannstrom I.O."/>
            <person name="Guillou S."/>
            <person name="Cros-Aarteil S."/>
            <person name="Calhoun S."/>
            <person name="Haridas S."/>
            <person name="Kuo A."/>
            <person name="Mondo S."/>
            <person name="Pangilinan J."/>
            <person name="Riley R."/>
            <person name="LaButti K."/>
            <person name="Andreopoulos B."/>
            <person name="Lipzen A."/>
            <person name="Chen C."/>
            <person name="Yan M."/>
            <person name="Daum C."/>
            <person name="Ng V."/>
            <person name="Clum A."/>
            <person name="Steindorff A."/>
            <person name="Ohm R.A."/>
            <person name="Martin F."/>
            <person name="Silar P."/>
            <person name="Natvig D.O."/>
            <person name="Lalanne C."/>
            <person name="Gautier V."/>
            <person name="Ament-Velasquez S.L."/>
            <person name="Kruys A."/>
            <person name="Hutchinson M.I."/>
            <person name="Powell A.J."/>
            <person name="Barry K."/>
            <person name="Miller A.N."/>
            <person name="Grigoriev I.V."/>
            <person name="Debuchy R."/>
            <person name="Gladieux P."/>
            <person name="Hiltunen Thoren M."/>
            <person name="Johannesson H."/>
        </authorList>
    </citation>
    <scope>NUCLEOTIDE SEQUENCE [LARGE SCALE GENOMIC DNA]</scope>
    <source>
        <strain evidence="5">CBS 340.73</strain>
    </source>
</reference>
<evidence type="ECO:0000256" key="1">
    <source>
        <dbReference type="SAM" id="MobiDB-lite"/>
    </source>
</evidence>
<evidence type="ECO:0000259" key="2">
    <source>
        <dbReference type="PROSITE" id="PS50053"/>
    </source>
</evidence>
<dbReference type="SUPFAM" id="SSF54236">
    <property type="entry name" value="Ubiquitin-like"/>
    <property type="match status" value="1"/>
</dbReference>
<feature type="domain" description="BAG" evidence="3">
    <location>
        <begin position="425"/>
        <end position="489"/>
    </location>
</feature>
<evidence type="ECO:0000313" key="5">
    <source>
        <dbReference type="Proteomes" id="UP001303473"/>
    </source>
</evidence>
<dbReference type="Proteomes" id="UP001303473">
    <property type="component" value="Unassembled WGS sequence"/>
</dbReference>
<feature type="region of interest" description="Disordered" evidence="1">
    <location>
        <begin position="309"/>
        <end position="398"/>
    </location>
</feature>
<dbReference type="SUPFAM" id="SSF63491">
    <property type="entry name" value="BAG domain"/>
    <property type="match status" value="1"/>
</dbReference>
<dbReference type="InterPro" id="IPR029071">
    <property type="entry name" value="Ubiquitin-like_domsf"/>
</dbReference>
<sequence>MSTSQLNQEIRSAGVALPRTTNLRLVETGTGSRSWNFTRPLALAARSQGCLASGPPVLASSGASFAQLANITSSLLKLPPSLQTYLDSTFDQLSGATEYLQSATGLSPTALYSTVAAVLLLGGAIPAVASRNGQNKKKKDVPGTGGKMSRYGWSRGDGLSPFNSTLGNGIVPAVTDDDFSYITSEDLENHGLDIPRPRTTHGVDHDHYAHSAPGPGSSFSAHKLEDDDILLIKHKGITYPEHFPAYAIGDRKLRVQDVKDRVRLLLGLSDRQARRMRLLYKGRLLDDYAAPICEYRVKNNSEVMVVLSDGGADSSSDSSEEIVIVGPEEDGPSSKSRKKRRGRRRDDRSPRDSASNVGSNVGLEVPHEDDRRRAASTSRTSRAESPALSGVSGASAAAAVPGGPIDKLNSIASHFTTKLLPMCVQFTASPPSDPKKRENEHRKLSETVLQQVILKLDAVDTGGEESARARRKEIIKEVQNVLKGLDEQLRR</sequence>
<protein>
    <submittedName>
        <fullName evidence="4">BAG domain-containing protein</fullName>
    </submittedName>
</protein>
<accession>A0AAN6N3T7</accession>
<gene>
    <name evidence="4" type="ORF">QBC46DRAFT_366028</name>
</gene>
<feature type="domain" description="Ubiquitin-like" evidence="2">
    <location>
        <begin position="255"/>
        <end position="312"/>
    </location>
</feature>
<evidence type="ECO:0000259" key="3">
    <source>
        <dbReference type="PROSITE" id="PS51035"/>
    </source>
</evidence>
<evidence type="ECO:0000313" key="4">
    <source>
        <dbReference type="EMBL" id="KAK3937708.1"/>
    </source>
</evidence>
<dbReference type="EMBL" id="MU853847">
    <property type="protein sequence ID" value="KAK3937708.1"/>
    <property type="molecule type" value="Genomic_DNA"/>
</dbReference>
<dbReference type="InterPro" id="IPR036533">
    <property type="entry name" value="BAG_dom_sf"/>
</dbReference>